<dbReference type="eggNOG" id="ENOG502SI17">
    <property type="taxonomic scope" value="Eukaryota"/>
</dbReference>
<feature type="transmembrane region" description="Helical" evidence="7">
    <location>
        <begin position="144"/>
        <end position="163"/>
    </location>
</feature>
<feature type="transmembrane region" description="Helical" evidence="7">
    <location>
        <begin position="29"/>
        <end position="48"/>
    </location>
</feature>
<dbReference type="GeneID" id="19279039"/>
<keyword evidence="10" id="KW-1185">Reference proteome</keyword>
<feature type="transmembrane region" description="Helical" evidence="7">
    <location>
        <begin position="267"/>
        <end position="286"/>
    </location>
</feature>
<keyword evidence="3 7" id="KW-1133">Transmembrane helix</keyword>
<organism evidence="9 10">
    <name type="scientific">Pestalotiopsis fici (strain W106-1 / CGMCC3.15140)</name>
    <dbReference type="NCBI Taxonomy" id="1229662"/>
    <lineage>
        <taxon>Eukaryota</taxon>
        <taxon>Fungi</taxon>
        <taxon>Dikarya</taxon>
        <taxon>Ascomycota</taxon>
        <taxon>Pezizomycotina</taxon>
        <taxon>Sordariomycetes</taxon>
        <taxon>Xylariomycetidae</taxon>
        <taxon>Amphisphaeriales</taxon>
        <taxon>Sporocadaceae</taxon>
        <taxon>Pestalotiopsis</taxon>
    </lineage>
</organism>
<comment type="subcellular location">
    <subcellularLocation>
        <location evidence="1">Membrane</location>
        <topology evidence="1">Multi-pass membrane protein</topology>
    </subcellularLocation>
</comment>
<dbReference type="GO" id="GO:0016020">
    <property type="term" value="C:membrane"/>
    <property type="evidence" value="ECO:0007669"/>
    <property type="project" value="UniProtKB-SubCell"/>
</dbReference>
<evidence type="ECO:0000256" key="3">
    <source>
        <dbReference type="ARBA" id="ARBA00022989"/>
    </source>
</evidence>
<dbReference type="InterPro" id="IPR052337">
    <property type="entry name" value="SAT4-like"/>
</dbReference>
<dbReference type="EMBL" id="KI912120">
    <property type="protein sequence ID" value="ETS74160.1"/>
    <property type="molecule type" value="Genomic_DNA"/>
</dbReference>
<dbReference type="InParanoid" id="W3WJQ8"/>
<dbReference type="Pfam" id="PF20684">
    <property type="entry name" value="Fung_rhodopsin"/>
    <property type="match status" value="1"/>
</dbReference>
<keyword evidence="4 7" id="KW-0472">Membrane</keyword>
<gene>
    <name evidence="9" type="ORF">PFICI_14026</name>
</gene>
<sequence length="377" mass="41295">MNSTSYPGAAAPPAGVIANVDHPQDLLRTVNYVTQGLTIAFVSFFMGLRIYSKMTVLRGNFGWEDYTTFISYVIMIGYCVCGILLSVHEGGQNIWEVHKDQIEPFMKVAYAATIHYAPMALFCKLSLLLLIARVFGSVHKKTILGIRIFMGLLVAYYVTAFVIKIRPCYPISAYWKGDITKCMDQSAVITADSIISVISDLAILLLPTPLTWSLNMPTRKKLRVLGVLCAGGLATAFSILRLGLIIAEGSSGNTTMVFVKVVLSGNAEVGIGLICACLPACNALIIRRNQRYYSEAYSRNAYHRSKGGDNNTANLTNRIYVQRDFHLEREERGHSGSGSGSGKEIGITAFEMHSDDTQLVTHAQADPGNDAWSNKSV</sequence>
<dbReference type="OMA" id="YCPMALF"/>
<reference evidence="10" key="1">
    <citation type="journal article" date="2015" name="BMC Genomics">
        <title>Genomic and transcriptomic analysis of the endophytic fungus Pestalotiopsis fici reveals its lifestyle and high potential for synthesis of natural products.</title>
        <authorList>
            <person name="Wang X."/>
            <person name="Zhang X."/>
            <person name="Liu L."/>
            <person name="Xiang M."/>
            <person name="Wang W."/>
            <person name="Sun X."/>
            <person name="Che Y."/>
            <person name="Guo L."/>
            <person name="Liu G."/>
            <person name="Guo L."/>
            <person name="Wang C."/>
            <person name="Yin W.B."/>
            <person name="Stadler M."/>
            <person name="Zhang X."/>
            <person name="Liu X."/>
        </authorList>
    </citation>
    <scope>NUCLEOTIDE SEQUENCE [LARGE SCALE GENOMIC DNA]</scope>
    <source>
        <strain evidence="10">W106-1 / CGMCC3.15140</strain>
    </source>
</reference>
<evidence type="ECO:0000256" key="4">
    <source>
        <dbReference type="ARBA" id="ARBA00023136"/>
    </source>
</evidence>
<evidence type="ECO:0000313" key="9">
    <source>
        <dbReference type="EMBL" id="ETS74160.1"/>
    </source>
</evidence>
<dbReference type="AlphaFoldDB" id="W3WJQ8"/>
<feature type="region of interest" description="Disordered" evidence="6">
    <location>
        <begin position="356"/>
        <end position="377"/>
    </location>
</feature>
<proteinExistence type="inferred from homology"/>
<dbReference type="RefSeq" id="XP_007840798.1">
    <property type="nucleotide sequence ID" value="XM_007842607.1"/>
</dbReference>
<feature type="transmembrane region" description="Helical" evidence="7">
    <location>
        <begin position="193"/>
        <end position="212"/>
    </location>
</feature>
<feature type="transmembrane region" description="Helical" evidence="7">
    <location>
        <begin position="69"/>
        <end position="88"/>
    </location>
</feature>
<evidence type="ECO:0000256" key="6">
    <source>
        <dbReference type="SAM" id="MobiDB-lite"/>
    </source>
</evidence>
<evidence type="ECO:0000256" key="5">
    <source>
        <dbReference type="ARBA" id="ARBA00038359"/>
    </source>
</evidence>
<feature type="transmembrane region" description="Helical" evidence="7">
    <location>
        <begin position="224"/>
        <end position="247"/>
    </location>
</feature>
<dbReference type="PANTHER" id="PTHR33048:SF108">
    <property type="entry name" value="INTEGRAL MEMBRANE PROTEIN"/>
    <property type="match status" value="1"/>
</dbReference>
<dbReference type="Proteomes" id="UP000030651">
    <property type="component" value="Unassembled WGS sequence"/>
</dbReference>
<evidence type="ECO:0000256" key="1">
    <source>
        <dbReference type="ARBA" id="ARBA00004141"/>
    </source>
</evidence>
<dbReference type="HOGENOM" id="CLU_028200_12_3_1"/>
<evidence type="ECO:0000256" key="2">
    <source>
        <dbReference type="ARBA" id="ARBA00022692"/>
    </source>
</evidence>
<protein>
    <recommendedName>
        <fullName evidence="8">Rhodopsin domain-containing protein</fullName>
    </recommendedName>
</protein>
<feature type="domain" description="Rhodopsin" evidence="8">
    <location>
        <begin position="48"/>
        <end position="285"/>
    </location>
</feature>
<comment type="similarity">
    <text evidence="5">Belongs to the SAT4 family.</text>
</comment>
<evidence type="ECO:0000259" key="8">
    <source>
        <dbReference type="Pfam" id="PF20684"/>
    </source>
</evidence>
<dbReference type="PANTHER" id="PTHR33048">
    <property type="entry name" value="PTH11-LIKE INTEGRAL MEMBRANE PROTEIN (AFU_ORTHOLOGUE AFUA_5G11245)"/>
    <property type="match status" value="1"/>
</dbReference>
<evidence type="ECO:0000256" key="7">
    <source>
        <dbReference type="SAM" id="Phobius"/>
    </source>
</evidence>
<dbReference type="OrthoDB" id="5378633at2759"/>
<feature type="transmembrane region" description="Helical" evidence="7">
    <location>
        <begin position="108"/>
        <end position="132"/>
    </location>
</feature>
<accession>W3WJQ8</accession>
<dbReference type="KEGG" id="pfy:PFICI_14026"/>
<keyword evidence="2 7" id="KW-0812">Transmembrane</keyword>
<dbReference type="InterPro" id="IPR049326">
    <property type="entry name" value="Rhodopsin_dom_fungi"/>
</dbReference>
<evidence type="ECO:0000313" key="10">
    <source>
        <dbReference type="Proteomes" id="UP000030651"/>
    </source>
</evidence>
<name>W3WJQ8_PESFW</name>